<dbReference type="AlphaFoldDB" id="A0A382FHE9"/>
<dbReference type="PROSITE" id="PS51318">
    <property type="entry name" value="TAT"/>
    <property type="match status" value="1"/>
</dbReference>
<dbReference type="Pfam" id="PF05787">
    <property type="entry name" value="PhoX"/>
    <property type="match status" value="1"/>
</dbReference>
<dbReference type="InterPro" id="IPR006311">
    <property type="entry name" value="TAT_signal"/>
</dbReference>
<reference evidence="1" key="1">
    <citation type="submission" date="2018-05" db="EMBL/GenBank/DDBJ databases">
        <authorList>
            <person name="Lanie J.A."/>
            <person name="Ng W.-L."/>
            <person name="Kazmierczak K.M."/>
            <person name="Andrzejewski T.M."/>
            <person name="Davidsen T.M."/>
            <person name="Wayne K.J."/>
            <person name="Tettelin H."/>
            <person name="Glass J.I."/>
            <person name="Rusch D."/>
            <person name="Podicherti R."/>
            <person name="Tsui H.-C.T."/>
            <person name="Winkler M.E."/>
        </authorList>
    </citation>
    <scope>NUCLEOTIDE SEQUENCE</scope>
</reference>
<organism evidence="1">
    <name type="scientific">marine metagenome</name>
    <dbReference type="NCBI Taxonomy" id="408172"/>
    <lineage>
        <taxon>unclassified sequences</taxon>
        <taxon>metagenomes</taxon>
        <taxon>ecological metagenomes</taxon>
    </lineage>
</organism>
<dbReference type="InterPro" id="IPR008557">
    <property type="entry name" value="PhoX"/>
</dbReference>
<dbReference type="EMBL" id="UINC01049625">
    <property type="protein sequence ID" value="SVB61633.1"/>
    <property type="molecule type" value="Genomic_DNA"/>
</dbReference>
<name>A0A382FHE9_9ZZZZ</name>
<protein>
    <submittedName>
        <fullName evidence="1">Uncharacterized protein</fullName>
    </submittedName>
</protein>
<gene>
    <name evidence="1" type="ORF">METZ01_LOCUS214487</name>
</gene>
<accession>A0A382FHE9</accession>
<sequence>MTQSSKKETDFSRMSRNIMSRRTFLRGGASLGTTVLVTKAASVSNAAVQKSTLHTFSFEPVLANTEDTVSLPNDFSWHVVIRWGDPLWSSGTEFDPNT</sequence>
<feature type="non-terminal residue" evidence="1">
    <location>
        <position position="98"/>
    </location>
</feature>
<evidence type="ECO:0000313" key="1">
    <source>
        <dbReference type="EMBL" id="SVB61633.1"/>
    </source>
</evidence>
<proteinExistence type="predicted"/>